<accession>A0ACC0WEY3</accession>
<name>A0ACC0WEY3_9STRA</name>
<gene>
    <name evidence="1" type="ORF">PsorP6_017982</name>
</gene>
<dbReference type="Proteomes" id="UP001163321">
    <property type="component" value="Chromosome 2"/>
</dbReference>
<organism evidence="1 2">
    <name type="scientific">Peronosclerospora sorghi</name>
    <dbReference type="NCBI Taxonomy" id="230839"/>
    <lineage>
        <taxon>Eukaryota</taxon>
        <taxon>Sar</taxon>
        <taxon>Stramenopiles</taxon>
        <taxon>Oomycota</taxon>
        <taxon>Peronosporomycetes</taxon>
        <taxon>Peronosporales</taxon>
        <taxon>Peronosporaceae</taxon>
        <taxon>Peronosclerospora</taxon>
    </lineage>
</organism>
<evidence type="ECO:0000313" key="1">
    <source>
        <dbReference type="EMBL" id="KAI9916503.1"/>
    </source>
</evidence>
<comment type="caution">
    <text evidence="1">The sequence shown here is derived from an EMBL/GenBank/DDBJ whole genome shotgun (WGS) entry which is preliminary data.</text>
</comment>
<sequence length="486" mass="54580">MPNDVHCFVGLNGSGKTQFLGRLQDHVKAQQARGDLPTSVRLATLSLEAHLEFVAKHGDRVVADVLGGIGSRTARDVIVRLGLFPVWEQHIRQLSTGELRKLLLAVSLLETPRASVLILDQPFDGLDAKARQQLQWMLGQVTRGFTRLLVETTGAKHEAFAYKTQVLVVANRLEQVFPHLFSHTVLFQLEAKGANSFEVVAWPQDKEDDARNKAMMQRLEAFYQQEQTKRPRMEDTHLVSLVKELFNCKEDTRVNPRRLPAVQFKGVSISYNQKRILLEDVDLVRHTHEHWALLGPNGSGKSSLLRVLMQTPGHGLTKGEVLVHGHHVRGSSCPTEEVVNVRCEAISTDQHIQLLQRSHQAEEDQTAFDIIVNNAASLETAQLAMRLLVLPDTIKTRTLAQLSQGEQKLVLIARALAARPQLLILDEITHGLDPLNRAHVLRMIEAIGKHASQSTHLVLITHHEEEITSCFSNVFEIQHQKLIKRV</sequence>
<reference evidence="1 2" key="1">
    <citation type="journal article" date="2022" name="bioRxiv">
        <title>The genome of the oomycete Peronosclerospora sorghi, a cosmopolitan pathogen of maize and sorghum, is inflated with dispersed pseudogenes.</title>
        <authorList>
            <person name="Fletcher K."/>
            <person name="Martin F."/>
            <person name="Isakeit T."/>
            <person name="Cavanaugh K."/>
            <person name="Magill C."/>
            <person name="Michelmore R."/>
        </authorList>
    </citation>
    <scope>NUCLEOTIDE SEQUENCE [LARGE SCALE GENOMIC DNA]</scope>
    <source>
        <strain evidence="1">P6</strain>
    </source>
</reference>
<dbReference type="EMBL" id="CM047581">
    <property type="protein sequence ID" value="KAI9916503.1"/>
    <property type="molecule type" value="Genomic_DNA"/>
</dbReference>
<keyword evidence="2" id="KW-1185">Reference proteome</keyword>
<protein>
    <submittedName>
        <fullName evidence="1">Uncharacterized protein</fullName>
    </submittedName>
</protein>
<proteinExistence type="predicted"/>
<evidence type="ECO:0000313" key="2">
    <source>
        <dbReference type="Proteomes" id="UP001163321"/>
    </source>
</evidence>